<reference evidence="2" key="1">
    <citation type="journal article" date="2019" name="Curr. Biol.">
        <title>Genome Sequence of Striga asiatica Provides Insight into the Evolution of Plant Parasitism.</title>
        <authorList>
            <person name="Yoshida S."/>
            <person name="Kim S."/>
            <person name="Wafula E.K."/>
            <person name="Tanskanen J."/>
            <person name="Kim Y.M."/>
            <person name="Honaas L."/>
            <person name="Yang Z."/>
            <person name="Spallek T."/>
            <person name="Conn C.E."/>
            <person name="Ichihashi Y."/>
            <person name="Cheong K."/>
            <person name="Cui S."/>
            <person name="Der J.P."/>
            <person name="Gundlach H."/>
            <person name="Jiao Y."/>
            <person name="Hori C."/>
            <person name="Ishida J.K."/>
            <person name="Kasahara H."/>
            <person name="Kiba T."/>
            <person name="Kim M.S."/>
            <person name="Koo N."/>
            <person name="Laohavisit A."/>
            <person name="Lee Y.H."/>
            <person name="Lumba S."/>
            <person name="McCourt P."/>
            <person name="Mortimer J.C."/>
            <person name="Mutuku J.M."/>
            <person name="Nomura T."/>
            <person name="Sasaki-Sekimoto Y."/>
            <person name="Seto Y."/>
            <person name="Wang Y."/>
            <person name="Wakatake T."/>
            <person name="Sakakibara H."/>
            <person name="Demura T."/>
            <person name="Yamaguchi S."/>
            <person name="Yoneyama K."/>
            <person name="Manabe R.I."/>
            <person name="Nelson D.C."/>
            <person name="Schulman A.H."/>
            <person name="Timko M.P."/>
            <person name="dePamphilis C.W."/>
            <person name="Choi D."/>
            <person name="Shirasu K."/>
        </authorList>
    </citation>
    <scope>NUCLEOTIDE SEQUENCE [LARGE SCALE GENOMIC DNA]</scope>
    <source>
        <strain evidence="2">cv. UVA1</strain>
    </source>
</reference>
<dbReference type="PANTHER" id="PTHR34686">
    <property type="entry name" value="MATERNAL EFFECT EMBRYO ARREST PROTEIN"/>
    <property type="match status" value="1"/>
</dbReference>
<name>A0A5A7RJF6_STRAF</name>
<comment type="caution">
    <text evidence="1">The sequence shown here is derived from an EMBL/GenBank/DDBJ whole genome shotgun (WGS) entry which is preliminary data.</text>
</comment>
<dbReference type="OrthoDB" id="988630at2759"/>
<organism evidence="1 2">
    <name type="scientific">Striga asiatica</name>
    <name type="common">Asiatic witchweed</name>
    <name type="synonym">Buchnera asiatica</name>
    <dbReference type="NCBI Taxonomy" id="4170"/>
    <lineage>
        <taxon>Eukaryota</taxon>
        <taxon>Viridiplantae</taxon>
        <taxon>Streptophyta</taxon>
        <taxon>Embryophyta</taxon>
        <taxon>Tracheophyta</taxon>
        <taxon>Spermatophyta</taxon>
        <taxon>Magnoliopsida</taxon>
        <taxon>eudicotyledons</taxon>
        <taxon>Gunneridae</taxon>
        <taxon>Pentapetalae</taxon>
        <taxon>asterids</taxon>
        <taxon>lamiids</taxon>
        <taxon>Lamiales</taxon>
        <taxon>Orobanchaceae</taxon>
        <taxon>Buchnereae</taxon>
        <taxon>Striga</taxon>
    </lineage>
</organism>
<dbReference type="PANTHER" id="PTHR34686:SF5">
    <property type="entry name" value="OS05G0451300 PROTEIN"/>
    <property type="match status" value="1"/>
</dbReference>
<evidence type="ECO:0000313" key="1">
    <source>
        <dbReference type="EMBL" id="GER57345.1"/>
    </source>
</evidence>
<evidence type="ECO:0000313" key="2">
    <source>
        <dbReference type="Proteomes" id="UP000325081"/>
    </source>
</evidence>
<dbReference type="EMBL" id="BKCP01013292">
    <property type="protein sequence ID" value="GER57345.1"/>
    <property type="molecule type" value="Genomic_DNA"/>
</dbReference>
<protein>
    <submittedName>
        <fullName evidence="1">Maternal effect embryo arrest 59</fullName>
    </submittedName>
</protein>
<sequence length="105" mass="12018">MEYTRPSRSDVHLSRDEAEMAEAAARRYFDGAAPKRHTKLQCGEYSSAYADAISSDDGVIPEHVHFQFPEKDNRRWCTVEAKLQRNLLKQNTTRISMVLTSSITQ</sequence>
<dbReference type="Proteomes" id="UP000325081">
    <property type="component" value="Unassembled WGS sequence"/>
</dbReference>
<keyword evidence="2" id="KW-1185">Reference proteome</keyword>
<proteinExistence type="predicted"/>
<dbReference type="AlphaFoldDB" id="A0A5A7RJF6"/>
<gene>
    <name evidence="1" type="ORF">STAS_35148</name>
</gene>
<accession>A0A5A7RJF6</accession>